<dbReference type="InterPro" id="IPR050565">
    <property type="entry name" value="LYPA1-2/EST-like"/>
</dbReference>
<evidence type="ECO:0000313" key="4">
    <source>
        <dbReference type="EMBL" id="NKZ39892.1"/>
    </source>
</evidence>
<name>A0A846ZPR1_9GAMM</name>
<dbReference type="AlphaFoldDB" id="A0A846ZPR1"/>
<feature type="domain" description="Phospholipase/carboxylesterase/thioesterase" evidence="3">
    <location>
        <begin position="14"/>
        <end position="214"/>
    </location>
</feature>
<dbReference type="PANTHER" id="PTHR10655:SF17">
    <property type="entry name" value="LYSOPHOSPHOLIPASE-LIKE PROTEIN 1"/>
    <property type="match status" value="1"/>
</dbReference>
<dbReference type="PANTHER" id="PTHR10655">
    <property type="entry name" value="LYSOPHOSPHOLIPASE-RELATED"/>
    <property type="match status" value="1"/>
</dbReference>
<gene>
    <name evidence="4" type="ORF">HF690_13125</name>
</gene>
<evidence type="ECO:0000313" key="5">
    <source>
        <dbReference type="Proteomes" id="UP000541636"/>
    </source>
</evidence>
<dbReference type="InterPro" id="IPR003140">
    <property type="entry name" value="PLipase/COase/thioEstase"/>
</dbReference>
<dbReference type="Pfam" id="PF02230">
    <property type="entry name" value="Abhydrolase_2"/>
    <property type="match status" value="1"/>
</dbReference>
<dbReference type="InterPro" id="IPR029058">
    <property type="entry name" value="AB_hydrolase_fold"/>
</dbReference>
<comment type="caution">
    <text evidence="4">The sequence shown here is derived from an EMBL/GenBank/DDBJ whole genome shotgun (WGS) entry which is preliminary data.</text>
</comment>
<keyword evidence="5" id="KW-1185">Reference proteome</keyword>
<comment type="similarity">
    <text evidence="1">Belongs to the AB hydrolase superfamily. AB hydrolase 2 family.</text>
</comment>
<accession>A0A846ZPR1</accession>
<dbReference type="GO" id="GO:0016787">
    <property type="term" value="F:hydrolase activity"/>
    <property type="evidence" value="ECO:0007669"/>
    <property type="project" value="UniProtKB-KW"/>
</dbReference>
<organism evidence="4 5">
    <name type="scientific">Oleiagrimonas citrea</name>
    <dbReference type="NCBI Taxonomy" id="1665687"/>
    <lineage>
        <taxon>Bacteria</taxon>
        <taxon>Pseudomonadati</taxon>
        <taxon>Pseudomonadota</taxon>
        <taxon>Gammaproteobacteria</taxon>
        <taxon>Lysobacterales</taxon>
        <taxon>Rhodanobacteraceae</taxon>
        <taxon>Oleiagrimonas</taxon>
    </lineage>
</organism>
<evidence type="ECO:0000259" key="3">
    <source>
        <dbReference type="Pfam" id="PF02230"/>
    </source>
</evidence>
<sequence>MTLLETVEKETAPNPTHSVIWLHGLGADGNDFMPIIPVLTAPEWPALRFVFPHAPVRPVTVNGGMAMRAWYDIKGMDIADKQDAEGIHASMQAVEALIAREIERGVPVEHIVLAGFSQGGAIALNAGLRHVQRLAGIVALSTYLPLAESLADERSAANADTPIFWGHGSQDPVVPQALGEQSRDALAQLGYGVDWHSYPMAHQVSVEEIADLRGWLGERLCATQAADAGANG</sequence>
<protein>
    <submittedName>
        <fullName evidence="4">Alpha/beta hydrolase</fullName>
    </submittedName>
</protein>
<evidence type="ECO:0000256" key="2">
    <source>
        <dbReference type="ARBA" id="ARBA00022801"/>
    </source>
</evidence>
<proteinExistence type="inferred from homology"/>
<dbReference type="RefSeq" id="WP_168609759.1">
    <property type="nucleotide sequence ID" value="NZ_JAAZQD010000005.1"/>
</dbReference>
<dbReference type="SUPFAM" id="SSF53474">
    <property type="entry name" value="alpha/beta-Hydrolases"/>
    <property type="match status" value="1"/>
</dbReference>
<reference evidence="4 5" key="1">
    <citation type="journal article" date="2017" name="Int. J. Syst. Evol. Microbiol.">
        <title>Oleiagrimonas citrea sp. nov., a marine bacterium isolated from tidal flat sediment and emended description of the genus Oleiagrimonas Fang et al. 2015 and Oleiagrimonas soli.</title>
        <authorList>
            <person name="Yang S.H."/>
            <person name="Seo H.S."/>
            <person name="Seong C.N."/>
            <person name="Kwon K.K."/>
        </authorList>
    </citation>
    <scope>NUCLEOTIDE SEQUENCE [LARGE SCALE GENOMIC DNA]</scope>
    <source>
        <strain evidence="4 5">MEBiC09124</strain>
    </source>
</reference>
<dbReference type="EMBL" id="JAAZQD010000005">
    <property type="protein sequence ID" value="NKZ39892.1"/>
    <property type="molecule type" value="Genomic_DNA"/>
</dbReference>
<evidence type="ECO:0000256" key="1">
    <source>
        <dbReference type="ARBA" id="ARBA00006499"/>
    </source>
</evidence>
<dbReference type="Gene3D" id="3.40.50.1820">
    <property type="entry name" value="alpha/beta hydrolase"/>
    <property type="match status" value="1"/>
</dbReference>
<dbReference type="Proteomes" id="UP000541636">
    <property type="component" value="Unassembled WGS sequence"/>
</dbReference>
<keyword evidence="2 4" id="KW-0378">Hydrolase</keyword>